<dbReference type="PANTHER" id="PTHR43748">
    <property type="entry name" value="RIBOSE-5-PHOSPHATE ISOMERASE 3, CHLOROPLASTIC-RELATED"/>
    <property type="match status" value="1"/>
</dbReference>
<reference evidence="4" key="1">
    <citation type="journal article" date="2019" name="Int. J. Syst. Evol. Microbiol.">
        <title>The Global Catalogue of Microorganisms (GCM) 10K type strain sequencing project: providing services to taxonomists for standard genome sequencing and annotation.</title>
        <authorList>
            <consortium name="The Broad Institute Genomics Platform"/>
            <consortium name="The Broad Institute Genome Sequencing Center for Infectious Disease"/>
            <person name="Wu L."/>
            <person name="Ma J."/>
        </authorList>
    </citation>
    <scope>NUCLEOTIDE SEQUENCE [LARGE SCALE GENOMIC DNA]</scope>
    <source>
        <strain evidence="4">KCTC 33842</strain>
    </source>
</reference>
<dbReference type="PANTHER" id="PTHR43748:SF3">
    <property type="entry name" value="RIBOSE-5-PHOSPHATE ISOMERASE 3, CHLOROPLASTIC-RELATED"/>
    <property type="match status" value="1"/>
</dbReference>
<dbReference type="InterPro" id="IPR020672">
    <property type="entry name" value="Ribose5P_isomerase_typA_subgr"/>
</dbReference>
<dbReference type="CDD" id="cd01398">
    <property type="entry name" value="RPI_A"/>
    <property type="match status" value="1"/>
</dbReference>
<comment type="similarity">
    <text evidence="2">Belongs to the ribose 5-phosphate isomerase family.</text>
</comment>
<dbReference type="SUPFAM" id="SSF100950">
    <property type="entry name" value="NagB/RpiA/CoA transferase-like"/>
    <property type="match status" value="1"/>
</dbReference>
<evidence type="ECO:0000313" key="4">
    <source>
        <dbReference type="Proteomes" id="UP001597475"/>
    </source>
</evidence>
<organism evidence="3 4">
    <name type="scientific">Deinococcus taklimakanensis</name>
    <dbReference type="NCBI Taxonomy" id="536443"/>
    <lineage>
        <taxon>Bacteria</taxon>
        <taxon>Thermotogati</taxon>
        <taxon>Deinococcota</taxon>
        <taxon>Deinococci</taxon>
        <taxon>Deinococcales</taxon>
        <taxon>Deinococcaceae</taxon>
        <taxon>Deinococcus</taxon>
    </lineage>
</organism>
<dbReference type="Gene3D" id="3.30.70.260">
    <property type="match status" value="1"/>
</dbReference>
<dbReference type="InterPro" id="IPR037171">
    <property type="entry name" value="NagB/RpiA_transferase-like"/>
</dbReference>
<comment type="caution">
    <text evidence="3">The sequence shown here is derived from an EMBL/GenBank/DDBJ whole genome shotgun (WGS) entry which is preliminary data.</text>
</comment>
<dbReference type="Pfam" id="PF06026">
    <property type="entry name" value="Rib_5-P_isom_A"/>
    <property type="match status" value="1"/>
</dbReference>
<dbReference type="NCBIfam" id="TIGR00021">
    <property type="entry name" value="rpiA"/>
    <property type="match status" value="1"/>
</dbReference>
<feature type="binding site" evidence="2">
    <location>
        <begin position="108"/>
        <end position="111"/>
    </location>
    <ligand>
        <name>substrate</name>
    </ligand>
</feature>
<keyword evidence="4" id="KW-1185">Reference proteome</keyword>
<comment type="function">
    <text evidence="2">Catalyzes the reversible conversion of ribose-5-phosphate to ribulose 5-phosphate.</text>
</comment>
<evidence type="ECO:0000256" key="1">
    <source>
        <dbReference type="ARBA" id="ARBA00023235"/>
    </source>
</evidence>
<accession>A0ABW5NZD6</accession>
<protein>
    <recommendedName>
        <fullName evidence="2">Ribose-5-phosphate isomerase A</fullName>
        <ecNumber evidence="2">5.3.1.6</ecNumber>
    </recommendedName>
    <alternativeName>
        <fullName evidence="2">Phosphoriboisomerase A</fullName>
        <shortName evidence="2">PRI</shortName>
    </alternativeName>
</protein>
<name>A0ABW5NZD6_9DEIO</name>
<dbReference type="GO" id="GO:0004751">
    <property type="term" value="F:ribose-5-phosphate isomerase activity"/>
    <property type="evidence" value="ECO:0007669"/>
    <property type="project" value="UniProtKB-EC"/>
</dbReference>
<feature type="active site" description="Proton acceptor" evidence="2">
    <location>
        <position position="117"/>
    </location>
</feature>
<dbReference type="SUPFAM" id="SSF75445">
    <property type="entry name" value="D-ribose-5-phosphate isomerase (RpiA), lid domain"/>
    <property type="match status" value="1"/>
</dbReference>
<dbReference type="Gene3D" id="3.40.50.1360">
    <property type="match status" value="1"/>
</dbReference>
<dbReference type="EMBL" id="JBHUMK010000011">
    <property type="protein sequence ID" value="MFD2608421.1"/>
    <property type="molecule type" value="Genomic_DNA"/>
</dbReference>
<keyword evidence="1 2" id="KW-0413">Isomerase</keyword>
<feature type="binding site" evidence="2">
    <location>
        <position position="135"/>
    </location>
    <ligand>
        <name>substrate</name>
    </ligand>
</feature>
<gene>
    <name evidence="2 3" type="primary">rpiA</name>
    <name evidence="3" type="ORF">ACFSR9_03065</name>
</gene>
<dbReference type="EC" id="5.3.1.6" evidence="2"/>
<proteinExistence type="inferred from homology"/>
<dbReference type="NCBIfam" id="NF001924">
    <property type="entry name" value="PRK00702.1"/>
    <property type="match status" value="1"/>
</dbReference>
<dbReference type="Proteomes" id="UP001597475">
    <property type="component" value="Unassembled WGS sequence"/>
</dbReference>
<evidence type="ECO:0000313" key="3">
    <source>
        <dbReference type="EMBL" id="MFD2608421.1"/>
    </source>
</evidence>
<dbReference type="InterPro" id="IPR004788">
    <property type="entry name" value="Ribose5P_isomerase_type_A"/>
</dbReference>
<sequence>MTDATHPLEAPENLEALKKEAALRAVALVQSGQRVGLGTGSTAKYAIEELGRKIAAGELSGVVGVSTSEASEALARAVGISTEPLDPRPLDIAIDGADEIAPNLDLVKGLGGALVREKVTEAQARRLIIIADHTKLVTRLGEKAPLPIEILQFGFLSTVERLREFLPGGRLRMNGARNYVTDNGNFIFDAQLPEGFDARELERRIKGTLGVVDTGLFLGMAERAFVAAPGGVQELVR</sequence>
<evidence type="ECO:0000256" key="2">
    <source>
        <dbReference type="HAMAP-Rule" id="MF_00170"/>
    </source>
</evidence>
<dbReference type="HAMAP" id="MF_00170">
    <property type="entry name" value="Rib_5P_isom_A"/>
    <property type="match status" value="1"/>
</dbReference>
<feature type="binding site" evidence="2">
    <location>
        <begin position="95"/>
        <end position="98"/>
    </location>
    <ligand>
        <name>substrate</name>
    </ligand>
</feature>
<comment type="catalytic activity">
    <reaction evidence="2">
        <text>aldehydo-D-ribose 5-phosphate = D-ribulose 5-phosphate</text>
        <dbReference type="Rhea" id="RHEA:14657"/>
        <dbReference type="ChEBI" id="CHEBI:58121"/>
        <dbReference type="ChEBI" id="CHEBI:58273"/>
        <dbReference type="EC" id="5.3.1.6"/>
    </reaction>
</comment>
<comment type="pathway">
    <text evidence="2">Carbohydrate degradation; pentose phosphate pathway; D-ribose 5-phosphate from D-ribulose 5-phosphate (non-oxidative stage): step 1/1.</text>
</comment>
<comment type="subunit">
    <text evidence="2">Homodimer.</text>
</comment>
<dbReference type="RefSeq" id="WP_386842929.1">
    <property type="nucleotide sequence ID" value="NZ_JBHUMK010000011.1"/>
</dbReference>
<dbReference type="InterPro" id="IPR050262">
    <property type="entry name" value="Ribose-5P_isomerase"/>
</dbReference>
<feature type="binding site" evidence="2">
    <location>
        <begin position="39"/>
        <end position="42"/>
    </location>
    <ligand>
        <name>substrate</name>
    </ligand>
</feature>